<comment type="caution">
    <text evidence="1">The sequence shown here is derived from an EMBL/GenBank/DDBJ whole genome shotgun (WGS) entry which is preliminary data.</text>
</comment>
<dbReference type="RefSeq" id="WP_354661760.1">
    <property type="nucleotide sequence ID" value="NZ_JBEXAC010000002.1"/>
</dbReference>
<evidence type="ECO:0000313" key="1">
    <source>
        <dbReference type="EMBL" id="MET6999192.1"/>
    </source>
</evidence>
<reference evidence="1 2" key="1">
    <citation type="submission" date="2024-06" db="EMBL/GenBank/DDBJ databases">
        <title>Chitinophaga defluvii sp. nov., isolated from municipal sewage.</title>
        <authorList>
            <person name="Zhang L."/>
        </authorList>
    </citation>
    <scope>NUCLEOTIDE SEQUENCE [LARGE SCALE GENOMIC DNA]</scope>
    <source>
        <strain evidence="1 2">H8</strain>
    </source>
</reference>
<gene>
    <name evidence="1" type="ORF">ABR189_17525</name>
</gene>
<evidence type="ECO:0000313" key="2">
    <source>
        <dbReference type="Proteomes" id="UP001549749"/>
    </source>
</evidence>
<dbReference type="SUPFAM" id="SSF141072">
    <property type="entry name" value="CalX-like"/>
    <property type="match status" value="1"/>
</dbReference>
<keyword evidence="2" id="KW-1185">Reference proteome</keyword>
<organism evidence="1 2">
    <name type="scientific">Chitinophaga defluvii</name>
    <dbReference type="NCBI Taxonomy" id="3163343"/>
    <lineage>
        <taxon>Bacteria</taxon>
        <taxon>Pseudomonadati</taxon>
        <taxon>Bacteroidota</taxon>
        <taxon>Chitinophagia</taxon>
        <taxon>Chitinophagales</taxon>
        <taxon>Chitinophagaceae</taxon>
        <taxon>Chitinophaga</taxon>
    </lineage>
</organism>
<evidence type="ECO:0008006" key="3">
    <source>
        <dbReference type="Google" id="ProtNLM"/>
    </source>
</evidence>
<sequence length="423" mass="46246">MKGVLSKSTFLHVRNLVVAFLLTAFVLPACKKDSTTPASISLEKSVFALPASGSVTVKLVATVNAGSEDLTVPFTLAGNAVKGTEYEVSAEAFVIKKGTNSAEIVITAKDNYVASKSIQITLGKLPEGYAPGKDLSATITVANKDEIIYSFEQEKSELGLATEVTLVLKTAKGAFVAEKEMKIPILVDAASTAVEGTHYAFEGTKEVIIPVGKSKGVVSLKSIKKETGKDVIKLKVGEVVGFVPGEYEAASITIISPLEQIVGKWKYAAFSNQEWLALNTMDDGNLLPSKNTDKDILEITKDELKVTMTGDVKNYFRNGALTFIKEEKEYLQEDGGLPPPRVTLQVMKMSKANVAFSATTKNERETEIGFRAFRENGKDILEVTVRDYEPVDFLQETFKTFKEFGEVPILKSMPIRYHFERIN</sequence>
<dbReference type="Gene3D" id="2.60.40.2030">
    <property type="match status" value="1"/>
</dbReference>
<name>A0ABV2T833_9BACT</name>
<dbReference type="EMBL" id="JBEXAC010000002">
    <property type="protein sequence ID" value="MET6999192.1"/>
    <property type="molecule type" value="Genomic_DNA"/>
</dbReference>
<proteinExistence type="predicted"/>
<dbReference type="InterPro" id="IPR038081">
    <property type="entry name" value="CalX-like_sf"/>
</dbReference>
<accession>A0ABV2T833</accession>
<dbReference type="Proteomes" id="UP001549749">
    <property type="component" value="Unassembled WGS sequence"/>
</dbReference>
<protein>
    <recommendedName>
        <fullName evidence="3">Calx-beta domain-containing protein</fullName>
    </recommendedName>
</protein>